<evidence type="ECO:0000256" key="1">
    <source>
        <dbReference type="SAM" id="MobiDB-lite"/>
    </source>
</evidence>
<proteinExistence type="predicted"/>
<dbReference type="OrthoDB" id="3512845at2759"/>
<organism evidence="2 3">
    <name type="scientific">Tulasnella calospora MUT 4182</name>
    <dbReference type="NCBI Taxonomy" id="1051891"/>
    <lineage>
        <taxon>Eukaryota</taxon>
        <taxon>Fungi</taxon>
        <taxon>Dikarya</taxon>
        <taxon>Basidiomycota</taxon>
        <taxon>Agaricomycotina</taxon>
        <taxon>Agaricomycetes</taxon>
        <taxon>Cantharellales</taxon>
        <taxon>Tulasnellaceae</taxon>
        <taxon>Tulasnella</taxon>
    </lineage>
</organism>
<reference evidence="2 3" key="1">
    <citation type="submission" date="2014-04" db="EMBL/GenBank/DDBJ databases">
        <authorList>
            <consortium name="DOE Joint Genome Institute"/>
            <person name="Kuo A."/>
            <person name="Girlanda M."/>
            <person name="Perotto S."/>
            <person name="Kohler A."/>
            <person name="Nagy L.G."/>
            <person name="Floudas D."/>
            <person name="Copeland A."/>
            <person name="Barry K.W."/>
            <person name="Cichocki N."/>
            <person name="Veneault-Fourrey C."/>
            <person name="LaButti K."/>
            <person name="Lindquist E.A."/>
            <person name="Lipzen A."/>
            <person name="Lundell T."/>
            <person name="Morin E."/>
            <person name="Murat C."/>
            <person name="Sun H."/>
            <person name="Tunlid A."/>
            <person name="Henrissat B."/>
            <person name="Grigoriev I.V."/>
            <person name="Hibbett D.S."/>
            <person name="Martin F."/>
            <person name="Nordberg H.P."/>
            <person name="Cantor M.N."/>
            <person name="Hua S.X."/>
        </authorList>
    </citation>
    <scope>NUCLEOTIDE SEQUENCE [LARGE SCALE GENOMIC DNA]</scope>
    <source>
        <strain evidence="2 3">MUT 4182</strain>
    </source>
</reference>
<dbReference type="HOGENOM" id="CLU_073629_0_1_1"/>
<sequence length="266" mass="29267">MEFFNVKQVLLVTVGVIGSGKSTLATAFEASDAHLVRCNQDDLGDRRAVENRVRQSLGQGKSVCVDRSNFDERQRQTWINIARNYPGTAIWALFLDVERSVCLERLRKRTNHPTIKDFETAQKVLNEFSSQLTRPCPCEGFDIVLQLTDDGDNTEVEGTESPSAAQSIEDLVTKRAQTVLETFSRVATGDLQDRQDYPTGIKQLTCRGHPKGKANSGGSDSRGRGRGSQRGPQRGPQRGRGSFWGRGGSSSSSSWRTRDPGGGSMD</sequence>
<dbReference type="STRING" id="1051891.A0A0C3L402"/>
<dbReference type="GO" id="GO:0006281">
    <property type="term" value="P:DNA repair"/>
    <property type="evidence" value="ECO:0007669"/>
    <property type="project" value="TreeGrafter"/>
</dbReference>
<dbReference type="Proteomes" id="UP000054248">
    <property type="component" value="Unassembled WGS sequence"/>
</dbReference>
<dbReference type="GO" id="GO:0046404">
    <property type="term" value="F:ATP-dependent polydeoxyribonucleotide 5'-hydroxyl-kinase activity"/>
    <property type="evidence" value="ECO:0007669"/>
    <property type="project" value="TreeGrafter"/>
</dbReference>
<gene>
    <name evidence="2" type="ORF">M407DRAFT_180223</name>
</gene>
<name>A0A0C3L402_9AGAM</name>
<dbReference type="Pfam" id="PF13671">
    <property type="entry name" value="AAA_33"/>
    <property type="match status" value="1"/>
</dbReference>
<dbReference type="AlphaFoldDB" id="A0A0C3L402"/>
<dbReference type="PANTHER" id="PTHR12083">
    <property type="entry name" value="BIFUNCTIONAL POLYNUCLEOTIDE PHOSPHATASE/KINASE"/>
    <property type="match status" value="1"/>
</dbReference>
<dbReference type="Gene3D" id="3.40.50.300">
    <property type="entry name" value="P-loop containing nucleotide triphosphate hydrolases"/>
    <property type="match status" value="1"/>
</dbReference>
<feature type="region of interest" description="Disordered" evidence="1">
    <location>
        <begin position="201"/>
        <end position="266"/>
    </location>
</feature>
<keyword evidence="3" id="KW-1185">Reference proteome</keyword>
<dbReference type="GO" id="GO:0046403">
    <property type="term" value="F:polynucleotide 3'-phosphatase activity"/>
    <property type="evidence" value="ECO:0007669"/>
    <property type="project" value="TreeGrafter"/>
</dbReference>
<dbReference type="GO" id="GO:0003690">
    <property type="term" value="F:double-stranded DNA binding"/>
    <property type="evidence" value="ECO:0007669"/>
    <property type="project" value="TreeGrafter"/>
</dbReference>
<evidence type="ECO:0000313" key="2">
    <source>
        <dbReference type="EMBL" id="KIO28518.1"/>
    </source>
</evidence>
<accession>A0A0C3L402</accession>
<dbReference type="PANTHER" id="PTHR12083:SF9">
    <property type="entry name" value="BIFUNCTIONAL POLYNUCLEOTIDE PHOSPHATASE_KINASE"/>
    <property type="match status" value="1"/>
</dbReference>
<reference evidence="3" key="2">
    <citation type="submission" date="2015-01" db="EMBL/GenBank/DDBJ databases">
        <title>Evolutionary Origins and Diversification of the Mycorrhizal Mutualists.</title>
        <authorList>
            <consortium name="DOE Joint Genome Institute"/>
            <consortium name="Mycorrhizal Genomics Consortium"/>
            <person name="Kohler A."/>
            <person name="Kuo A."/>
            <person name="Nagy L.G."/>
            <person name="Floudas D."/>
            <person name="Copeland A."/>
            <person name="Barry K.W."/>
            <person name="Cichocki N."/>
            <person name="Veneault-Fourrey C."/>
            <person name="LaButti K."/>
            <person name="Lindquist E.A."/>
            <person name="Lipzen A."/>
            <person name="Lundell T."/>
            <person name="Morin E."/>
            <person name="Murat C."/>
            <person name="Riley R."/>
            <person name="Ohm R."/>
            <person name="Sun H."/>
            <person name="Tunlid A."/>
            <person name="Henrissat B."/>
            <person name="Grigoriev I.V."/>
            <person name="Hibbett D.S."/>
            <person name="Martin F."/>
        </authorList>
    </citation>
    <scope>NUCLEOTIDE SEQUENCE [LARGE SCALE GENOMIC DNA]</scope>
    <source>
        <strain evidence="3">MUT 4182</strain>
    </source>
</reference>
<evidence type="ECO:0000313" key="3">
    <source>
        <dbReference type="Proteomes" id="UP000054248"/>
    </source>
</evidence>
<feature type="compositionally biased region" description="Low complexity" evidence="1">
    <location>
        <begin position="229"/>
        <end position="241"/>
    </location>
</feature>
<dbReference type="SUPFAM" id="SSF52540">
    <property type="entry name" value="P-loop containing nucleoside triphosphate hydrolases"/>
    <property type="match status" value="1"/>
</dbReference>
<dbReference type="EMBL" id="KN822993">
    <property type="protein sequence ID" value="KIO28518.1"/>
    <property type="molecule type" value="Genomic_DNA"/>
</dbReference>
<protein>
    <submittedName>
        <fullName evidence="2">Uncharacterized protein</fullName>
    </submittedName>
</protein>
<dbReference type="InterPro" id="IPR027417">
    <property type="entry name" value="P-loop_NTPase"/>
</dbReference>